<dbReference type="AlphaFoldDB" id="A0A8R1UK28"/>
<gene>
    <name evidence="2" type="primary">WBGene00203486</name>
</gene>
<dbReference type="Proteomes" id="UP000005239">
    <property type="component" value="Unassembled WGS sequence"/>
</dbReference>
<evidence type="ECO:0000313" key="3">
    <source>
        <dbReference type="Proteomes" id="UP000005239"/>
    </source>
</evidence>
<reference evidence="2" key="2">
    <citation type="submission" date="2022-06" db="UniProtKB">
        <authorList>
            <consortium name="EnsemblMetazoa"/>
        </authorList>
    </citation>
    <scope>IDENTIFICATION</scope>
    <source>
        <strain evidence="2">PS312</strain>
    </source>
</reference>
<dbReference type="EnsemblMetazoa" id="PPA30619.1">
    <property type="protein sequence ID" value="PPA30619.1"/>
    <property type="gene ID" value="WBGene00203486"/>
</dbReference>
<evidence type="ECO:0000256" key="1">
    <source>
        <dbReference type="SAM" id="MobiDB-lite"/>
    </source>
</evidence>
<name>A0A8R1UK28_PRIPA</name>
<proteinExistence type="predicted"/>
<feature type="compositionally biased region" description="Basic and acidic residues" evidence="1">
    <location>
        <begin position="31"/>
        <end position="59"/>
    </location>
</feature>
<protein>
    <submittedName>
        <fullName evidence="2">Uncharacterized protein</fullName>
    </submittedName>
</protein>
<feature type="region of interest" description="Disordered" evidence="1">
    <location>
        <begin position="1"/>
        <end position="93"/>
    </location>
</feature>
<feature type="compositionally biased region" description="Polar residues" evidence="1">
    <location>
        <begin position="65"/>
        <end position="85"/>
    </location>
</feature>
<accession>A0A8R1UK28</accession>
<organism evidence="2 3">
    <name type="scientific">Pristionchus pacificus</name>
    <name type="common">Parasitic nematode worm</name>
    <dbReference type="NCBI Taxonomy" id="54126"/>
    <lineage>
        <taxon>Eukaryota</taxon>
        <taxon>Metazoa</taxon>
        <taxon>Ecdysozoa</taxon>
        <taxon>Nematoda</taxon>
        <taxon>Chromadorea</taxon>
        <taxon>Rhabditida</taxon>
        <taxon>Rhabditina</taxon>
        <taxon>Diplogasteromorpha</taxon>
        <taxon>Diplogasteroidea</taxon>
        <taxon>Neodiplogasteridae</taxon>
        <taxon>Pristionchus</taxon>
    </lineage>
</organism>
<reference evidence="3" key="1">
    <citation type="journal article" date="2008" name="Nat. Genet.">
        <title>The Pristionchus pacificus genome provides a unique perspective on nematode lifestyle and parasitism.</title>
        <authorList>
            <person name="Dieterich C."/>
            <person name="Clifton S.W."/>
            <person name="Schuster L.N."/>
            <person name="Chinwalla A."/>
            <person name="Delehaunty K."/>
            <person name="Dinkelacker I."/>
            <person name="Fulton L."/>
            <person name="Fulton R."/>
            <person name="Godfrey J."/>
            <person name="Minx P."/>
            <person name="Mitreva M."/>
            <person name="Roeseler W."/>
            <person name="Tian H."/>
            <person name="Witte H."/>
            <person name="Yang S.P."/>
            <person name="Wilson R.K."/>
            <person name="Sommer R.J."/>
        </authorList>
    </citation>
    <scope>NUCLEOTIDE SEQUENCE [LARGE SCALE GENOMIC DNA]</scope>
    <source>
        <strain evidence="3">PS312</strain>
    </source>
</reference>
<sequence>MSGILNPDQETRRNRYRSRYSNENDYDESDRDLLRRIRNRNRDRTDAFGNRYRSDRYDREEEYETNSNPLGSLLGSGTSNTNNPFNLGGLLGR</sequence>
<keyword evidence="3" id="KW-1185">Reference proteome</keyword>
<evidence type="ECO:0000313" key="2">
    <source>
        <dbReference type="EnsemblMetazoa" id="PPA30619.1"/>
    </source>
</evidence>